<accession>A0ABZ0QSF1</accession>
<proteinExistence type="predicted"/>
<dbReference type="InterPro" id="IPR009006">
    <property type="entry name" value="Ala_racemase/Decarboxylase_C"/>
</dbReference>
<dbReference type="PROSITE" id="PS00395">
    <property type="entry name" value="ALANINE_RACEMASE"/>
    <property type="match status" value="1"/>
</dbReference>
<dbReference type="PRINTS" id="PR00992">
    <property type="entry name" value="ALARACEMASE"/>
</dbReference>
<dbReference type="Pfam" id="PF01168">
    <property type="entry name" value="Ala_racemase_N"/>
    <property type="match status" value="2"/>
</dbReference>
<organism evidence="6 7">
    <name type="scientific">Thermaerobacter composti</name>
    <dbReference type="NCBI Taxonomy" id="554949"/>
    <lineage>
        <taxon>Bacteria</taxon>
        <taxon>Bacillati</taxon>
        <taxon>Bacillota</taxon>
        <taxon>Clostridia</taxon>
        <taxon>Eubacteriales</taxon>
        <taxon>Clostridiales Family XVII. Incertae Sedis</taxon>
        <taxon>Thermaerobacter</taxon>
    </lineage>
</organism>
<feature type="compositionally biased region" description="Basic and acidic residues" evidence="4">
    <location>
        <begin position="528"/>
        <end position="539"/>
    </location>
</feature>
<dbReference type="InterPro" id="IPR000821">
    <property type="entry name" value="Ala_racemase"/>
</dbReference>
<reference evidence="6 7" key="1">
    <citation type="submission" date="2023-08" db="EMBL/GenBank/DDBJ databases">
        <title>Genome sequence of Thermaerobacter compostii strain Ins1, a spore-forming filamentous bacterium isolated from a deep geothermal reservoir.</title>
        <authorList>
            <person name="Bregnard D."/>
            <person name="Gonzalez D."/>
            <person name="Junier P."/>
        </authorList>
    </citation>
    <scope>NUCLEOTIDE SEQUENCE [LARGE SCALE GENOMIC DNA]</scope>
    <source>
        <strain evidence="6 7">Ins1</strain>
    </source>
</reference>
<evidence type="ECO:0000256" key="1">
    <source>
        <dbReference type="ARBA" id="ARBA00001933"/>
    </source>
</evidence>
<feature type="domain" description="Alanine racemase C-terminal" evidence="5">
    <location>
        <begin position="335"/>
        <end position="469"/>
    </location>
</feature>
<keyword evidence="7" id="KW-1185">Reference proteome</keyword>
<dbReference type="SMART" id="SM01005">
    <property type="entry name" value="Ala_racemase_C"/>
    <property type="match status" value="1"/>
</dbReference>
<feature type="compositionally biased region" description="Low complexity" evidence="4">
    <location>
        <begin position="500"/>
        <end position="520"/>
    </location>
</feature>
<evidence type="ECO:0000256" key="3">
    <source>
        <dbReference type="ARBA" id="ARBA00023235"/>
    </source>
</evidence>
<dbReference type="GO" id="GO:0008784">
    <property type="term" value="F:alanine racemase activity"/>
    <property type="evidence" value="ECO:0007669"/>
    <property type="project" value="UniProtKB-EC"/>
</dbReference>
<dbReference type="Gene3D" id="3.20.20.10">
    <property type="entry name" value="Alanine racemase"/>
    <property type="match status" value="2"/>
</dbReference>
<evidence type="ECO:0000313" key="7">
    <source>
        <dbReference type="Proteomes" id="UP001304683"/>
    </source>
</evidence>
<evidence type="ECO:0000313" key="6">
    <source>
        <dbReference type="EMBL" id="WPD19552.1"/>
    </source>
</evidence>
<dbReference type="SUPFAM" id="SSF50621">
    <property type="entry name" value="Alanine racemase C-terminal domain-like"/>
    <property type="match status" value="1"/>
</dbReference>
<dbReference type="InterPro" id="IPR029066">
    <property type="entry name" value="PLP-binding_barrel"/>
</dbReference>
<feature type="region of interest" description="Disordered" evidence="4">
    <location>
        <begin position="169"/>
        <end position="215"/>
    </location>
</feature>
<dbReference type="Gene3D" id="2.40.37.10">
    <property type="entry name" value="Lyase, Ornithine Decarboxylase, Chain A, domain 1"/>
    <property type="match status" value="1"/>
</dbReference>
<gene>
    <name evidence="6" type="ORF">Q5761_02450</name>
</gene>
<dbReference type="InterPro" id="IPR020622">
    <property type="entry name" value="Ala_racemase_pyridoxalP-BS"/>
</dbReference>
<evidence type="ECO:0000256" key="4">
    <source>
        <dbReference type="SAM" id="MobiDB-lite"/>
    </source>
</evidence>
<dbReference type="InterPro" id="IPR001608">
    <property type="entry name" value="Ala_racemase_N"/>
</dbReference>
<dbReference type="RefSeq" id="WP_318751059.1">
    <property type="nucleotide sequence ID" value="NZ_CP132508.1"/>
</dbReference>
<dbReference type="InterPro" id="IPR011079">
    <property type="entry name" value="Ala_racemase_C"/>
</dbReference>
<evidence type="ECO:0000256" key="2">
    <source>
        <dbReference type="ARBA" id="ARBA00022898"/>
    </source>
</evidence>
<comment type="cofactor">
    <cofactor evidence="1">
        <name>pyridoxal 5'-phosphate</name>
        <dbReference type="ChEBI" id="CHEBI:597326"/>
    </cofactor>
</comment>
<name>A0ABZ0QSF1_9FIRM</name>
<protein>
    <submittedName>
        <fullName evidence="6">Alanine racemase</fullName>
        <ecNumber evidence="6">5.1.1.1</ecNumber>
    </submittedName>
</protein>
<sequence>MDHRGAADAAIGTAGSWPAELVAALARARIEVDLDVLAANLAAVRRFVRPGTRILAVVKGDAYGLGAELAARALVTAGADGIGTDTLESALRLRRAGIPGPILVFQPVEGALAPHWVQAGLTATVHDMASLRALARAVEAVGAAADVGPGPDAAGAAARARPIPDAAVGAASWAEGPGTPRPGAAVEPAPAGPRAVESLPTVDAPGASPGTGSCPGCPVHLEVDMGFGRGGFRPGEVAAALAAARDLPGVRIEGLYTHLPTAVRPRLALRLLERFLRLVEELERAGLRPPVVHCAESHLLVLAPDAQLDLVRVGNLLYGYAPRAARRAGLDVRRPSRLLVRVRSVHPCGALAPGYRGAWARRGAPVAVLPVGLADGLRPGREPRFWHDRLLVLGRRLLDALGRGRLAGLAGLPPGPRLRVHGREVPLRGEFMMNHCLVDASGLDLQPGSEVELVVGRLTAPAHLPVVYRRGGCPVAVAWPGRQVLDVAPGGWGGSGGTQPSAVAASSPTPAAPADAALGPPALPGCGRDPDGWERERMG</sequence>
<feature type="region of interest" description="Disordered" evidence="4">
    <location>
        <begin position="491"/>
        <end position="539"/>
    </location>
</feature>
<dbReference type="EMBL" id="CP132508">
    <property type="protein sequence ID" value="WPD19552.1"/>
    <property type="molecule type" value="Genomic_DNA"/>
</dbReference>
<dbReference type="Proteomes" id="UP001304683">
    <property type="component" value="Chromosome"/>
</dbReference>
<dbReference type="SUPFAM" id="SSF51419">
    <property type="entry name" value="PLP-binding barrel"/>
    <property type="match status" value="2"/>
</dbReference>
<keyword evidence="3 6" id="KW-0413">Isomerase</keyword>
<keyword evidence="2" id="KW-0663">Pyridoxal phosphate</keyword>
<evidence type="ECO:0000259" key="5">
    <source>
        <dbReference type="SMART" id="SM01005"/>
    </source>
</evidence>
<dbReference type="PANTHER" id="PTHR30511:SF0">
    <property type="entry name" value="ALANINE RACEMASE, CATABOLIC-RELATED"/>
    <property type="match status" value="1"/>
</dbReference>
<feature type="compositionally biased region" description="Low complexity" evidence="4">
    <location>
        <begin position="181"/>
        <end position="197"/>
    </location>
</feature>
<dbReference type="PANTHER" id="PTHR30511">
    <property type="entry name" value="ALANINE RACEMASE"/>
    <property type="match status" value="1"/>
</dbReference>
<dbReference type="EC" id="5.1.1.1" evidence="6"/>